<accession>A0A7J6MJX8</accession>
<keyword evidence="1" id="KW-0812">Transmembrane</keyword>
<feature type="transmembrane region" description="Helical" evidence="1">
    <location>
        <begin position="27"/>
        <end position="45"/>
    </location>
</feature>
<sequence length="171" mass="18905">MGSHHRRDATEYFALGQHRSSCSMFRVLNLLTVIVACTAVTQLMYQVDSGESEFMVTGEYAANNESMAYKRPNGKCKLGRGTKVEGCSCSGKLNLVYYIERTLWWHKLRGVMCVPGCSTSACIPPPVGKATCMGSQEWKSCVMPCYSLKDCPNGSYCTKDLIPPNICLYSP</sequence>
<keyword evidence="3" id="KW-1185">Reference proteome</keyword>
<reference evidence="2 3" key="1">
    <citation type="submission" date="2020-04" db="EMBL/GenBank/DDBJ databases">
        <title>Perkinsus chesapeaki whole genome sequence.</title>
        <authorList>
            <person name="Bogema D.R."/>
        </authorList>
    </citation>
    <scope>NUCLEOTIDE SEQUENCE [LARGE SCALE GENOMIC DNA]</scope>
    <source>
        <strain evidence="2">ATCC PRA-425</strain>
    </source>
</reference>
<keyword evidence="1" id="KW-1133">Transmembrane helix</keyword>
<dbReference type="EMBL" id="JAAPAO010000125">
    <property type="protein sequence ID" value="KAF4671899.1"/>
    <property type="molecule type" value="Genomic_DNA"/>
</dbReference>
<evidence type="ECO:0000313" key="2">
    <source>
        <dbReference type="EMBL" id="KAF4671899.1"/>
    </source>
</evidence>
<protein>
    <submittedName>
        <fullName evidence="2">Uncharacterized protein</fullName>
    </submittedName>
</protein>
<organism evidence="2 3">
    <name type="scientific">Perkinsus chesapeaki</name>
    <name type="common">Clam parasite</name>
    <name type="synonym">Perkinsus andrewsi</name>
    <dbReference type="NCBI Taxonomy" id="330153"/>
    <lineage>
        <taxon>Eukaryota</taxon>
        <taxon>Sar</taxon>
        <taxon>Alveolata</taxon>
        <taxon>Perkinsozoa</taxon>
        <taxon>Perkinsea</taxon>
        <taxon>Perkinsida</taxon>
        <taxon>Perkinsidae</taxon>
        <taxon>Perkinsus</taxon>
    </lineage>
</organism>
<keyword evidence="1" id="KW-0472">Membrane</keyword>
<dbReference type="AlphaFoldDB" id="A0A7J6MJX8"/>
<comment type="caution">
    <text evidence="2">The sequence shown here is derived from an EMBL/GenBank/DDBJ whole genome shotgun (WGS) entry which is preliminary data.</text>
</comment>
<evidence type="ECO:0000256" key="1">
    <source>
        <dbReference type="SAM" id="Phobius"/>
    </source>
</evidence>
<gene>
    <name evidence="2" type="ORF">FOL47_001120</name>
</gene>
<name>A0A7J6MJX8_PERCH</name>
<evidence type="ECO:0000313" key="3">
    <source>
        <dbReference type="Proteomes" id="UP000591131"/>
    </source>
</evidence>
<dbReference type="Proteomes" id="UP000591131">
    <property type="component" value="Unassembled WGS sequence"/>
</dbReference>
<proteinExistence type="predicted"/>